<feature type="transmembrane region" description="Helical" evidence="7">
    <location>
        <begin position="208"/>
        <end position="226"/>
    </location>
</feature>
<comment type="subcellular location">
    <subcellularLocation>
        <location evidence="1">Cell membrane</location>
        <topology evidence="1">Multi-pass membrane protein</topology>
    </subcellularLocation>
</comment>
<reference evidence="10" key="1">
    <citation type="submission" date="2019-04" db="EMBL/GenBank/DDBJ databases">
        <title>Draft genome sequence of Pseudonocardiaceae bacterium SL3-2-4.</title>
        <authorList>
            <person name="Ningsih F."/>
            <person name="Yokota A."/>
            <person name="Sakai Y."/>
            <person name="Nanatani K."/>
            <person name="Yabe S."/>
            <person name="Oetari A."/>
            <person name="Sjamsuridzal W."/>
        </authorList>
    </citation>
    <scope>NUCLEOTIDE SEQUENCE [LARGE SCALE GENOMIC DNA]</scope>
    <source>
        <strain evidence="10">SL3-2-4</strain>
    </source>
</reference>
<dbReference type="InterPro" id="IPR020846">
    <property type="entry name" value="MFS_dom"/>
</dbReference>
<dbReference type="InterPro" id="IPR036259">
    <property type="entry name" value="MFS_trans_sf"/>
</dbReference>
<keyword evidence="3" id="KW-1003">Cell membrane</keyword>
<feature type="transmembrane region" description="Helical" evidence="7">
    <location>
        <begin position="146"/>
        <end position="169"/>
    </location>
</feature>
<evidence type="ECO:0000256" key="4">
    <source>
        <dbReference type="ARBA" id="ARBA00022692"/>
    </source>
</evidence>
<keyword evidence="4 7" id="KW-0812">Transmembrane</keyword>
<gene>
    <name evidence="9" type="ORF">GTS_43820</name>
</gene>
<dbReference type="RefSeq" id="WP_137815748.1">
    <property type="nucleotide sequence ID" value="NZ_BJFL01000028.1"/>
</dbReference>
<dbReference type="PANTHER" id="PTHR42718:SF46">
    <property type="entry name" value="BLR6921 PROTEIN"/>
    <property type="match status" value="1"/>
</dbReference>
<keyword evidence="6 7" id="KW-0472">Membrane</keyword>
<dbReference type="GO" id="GO:0022857">
    <property type="term" value="F:transmembrane transporter activity"/>
    <property type="evidence" value="ECO:0007669"/>
    <property type="project" value="InterPro"/>
</dbReference>
<sequence length="494" mass="50093">MTATEAGSVAGGPAARNPWQVFGLLAAVQFIVVLDTSVVYIALPSIQRQLGFSEAGLAWVMDAYMLGFGGFLLLGGRAADLLGRRRVLITGMVLFILASLVCGLSSAAWLLVAARAAQGLTAAVISPAAMALVTEVFEEGPDRYKALGMFGGIGGLAGALGVLIGGLLTSIGWQWAFLINVPVMALVLLFVLRMVPKGGPRSGGRVDLFGATVGTGGLCALLYAVVRGGSQGWGATATLVAFGVAVVLLAAFVVRQLRAATPLVPRALFRLRNVVLGNVANAATGALMFGLFFVVTLYLQHVRGFAPLTAAVAMMPISVALFVGSQVTIRQFGRVSPVTALAGGLVLQGAGLLWWALVLGTDSGIVTAFVLPGIVFGFGVGAAIVGAFVSCTTGVHGAAQGAASGLVSTTLQIGGAVGVAGLGTVASRRTASVLAEGTNPLGALASGHAWAMGAAALLAAAAVPVVLWLRASWRPPAMAHHHGPEDHRADPVAH</sequence>
<proteinExistence type="predicted"/>
<feature type="transmembrane region" description="Helical" evidence="7">
    <location>
        <begin position="87"/>
        <end position="110"/>
    </location>
</feature>
<keyword evidence="10" id="KW-1185">Reference proteome</keyword>
<dbReference type="InterPro" id="IPR005829">
    <property type="entry name" value="Sugar_transporter_CS"/>
</dbReference>
<dbReference type="Pfam" id="PF07690">
    <property type="entry name" value="MFS_1"/>
    <property type="match status" value="1"/>
</dbReference>
<accession>A0A4D4JEI4</accession>
<dbReference type="PROSITE" id="PS50850">
    <property type="entry name" value="MFS"/>
    <property type="match status" value="1"/>
</dbReference>
<dbReference type="Proteomes" id="UP000298860">
    <property type="component" value="Unassembled WGS sequence"/>
</dbReference>
<keyword evidence="2" id="KW-0813">Transport</keyword>
<feature type="transmembrane region" description="Helical" evidence="7">
    <location>
        <begin position="403"/>
        <end position="427"/>
    </location>
</feature>
<dbReference type="Gene3D" id="1.20.1250.20">
    <property type="entry name" value="MFS general substrate transporter like domains"/>
    <property type="match status" value="2"/>
</dbReference>
<dbReference type="CDD" id="cd17321">
    <property type="entry name" value="MFS_MMR_MDR_like"/>
    <property type="match status" value="1"/>
</dbReference>
<feature type="transmembrane region" description="Helical" evidence="7">
    <location>
        <begin position="275"/>
        <end position="299"/>
    </location>
</feature>
<dbReference type="PRINTS" id="PR01036">
    <property type="entry name" value="TCRTETB"/>
</dbReference>
<name>A0A4D4JEI4_9PSEU</name>
<feature type="transmembrane region" description="Helical" evidence="7">
    <location>
        <begin position="335"/>
        <end position="357"/>
    </location>
</feature>
<dbReference type="OrthoDB" id="7375466at2"/>
<dbReference type="GO" id="GO:0005886">
    <property type="term" value="C:plasma membrane"/>
    <property type="evidence" value="ECO:0007669"/>
    <property type="project" value="UniProtKB-SubCell"/>
</dbReference>
<protein>
    <submittedName>
        <fullName evidence="9">MFS transporter</fullName>
    </submittedName>
</protein>
<keyword evidence="5 7" id="KW-1133">Transmembrane helix</keyword>
<feature type="transmembrane region" description="Helical" evidence="7">
    <location>
        <begin position="305"/>
        <end position="323"/>
    </location>
</feature>
<evidence type="ECO:0000256" key="3">
    <source>
        <dbReference type="ARBA" id="ARBA00022475"/>
    </source>
</evidence>
<feature type="transmembrane region" description="Helical" evidence="7">
    <location>
        <begin position="175"/>
        <end position="196"/>
    </location>
</feature>
<feature type="transmembrane region" description="Helical" evidence="7">
    <location>
        <begin position="116"/>
        <end position="134"/>
    </location>
</feature>
<evidence type="ECO:0000259" key="8">
    <source>
        <dbReference type="PROSITE" id="PS50850"/>
    </source>
</evidence>
<evidence type="ECO:0000256" key="1">
    <source>
        <dbReference type="ARBA" id="ARBA00004651"/>
    </source>
</evidence>
<organism evidence="9 10">
    <name type="scientific">Gandjariella thermophila</name>
    <dbReference type="NCBI Taxonomy" id="1931992"/>
    <lineage>
        <taxon>Bacteria</taxon>
        <taxon>Bacillati</taxon>
        <taxon>Actinomycetota</taxon>
        <taxon>Actinomycetes</taxon>
        <taxon>Pseudonocardiales</taxon>
        <taxon>Pseudonocardiaceae</taxon>
        <taxon>Gandjariella</taxon>
    </lineage>
</organism>
<feature type="transmembrane region" description="Helical" evidence="7">
    <location>
        <begin position="55"/>
        <end position="75"/>
    </location>
</feature>
<feature type="domain" description="Major facilitator superfamily (MFS) profile" evidence="8">
    <location>
        <begin position="21"/>
        <end position="474"/>
    </location>
</feature>
<comment type="caution">
    <text evidence="9">The sequence shown here is derived from an EMBL/GenBank/DDBJ whole genome shotgun (WGS) entry which is preliminary data.</text>
</comment>
<evidence type="ECO:0000256" key="5">
    <source>
        <dbReference type="ARBA" id="ARBA00022989"/>
    </source>
</evidence>
<dbReference type="AlphaFoldDB" id="A0A4D4JEI4"/>
<dbReference type="PANTHER" id="PTHR42718">
    <property type="entry name" value="MAJOR FACILITATOR SUPERFAMILY MULTIDRUG TRANSPORTER MFSC"/>
    <property type="match status" value="1"/>
</dbReference>
<evidence type="ECO:0000256" key="7">
    <source>
        <dbReference type="SAM" id="Phobius"/>
    </source>
</evidence>
<evidence type="ECO:0000313" key="9">
    <source>
        <dbReference type="EMBL" id="GDY32749.1"/>
    </source>
</evidence>
<feature type="transmembrane region" description="Helical" evidence="7">
    <location>
        <begin position="369"/>
        <end position="391"/>
    </location>
</feature>
<evidence type="ECO:0000256" key="2">
    <source>
        <dbReference type="ARBA" id="ARBA00022448"/>
    </source>
</evidence>
<feature type="transmembrane region" description="Helical" evidence="7">
    <location>
        <begin position="447"/>
        <end position="469"/>
    </location>
</feature>
<dbReference type="SUPFAM" id="SSF103473">
    <property type="entry name" value="MFS general substrate transporter"/>
    <property type="match status" value="2"/>
</dbReference>
<dbReference type="EMBL" id="BJFL01000028">
    <property type="protein sequence ID" value="GDY32749.1"/>
    <property type="molecule type" value="Genomic_DNA"/>
</dbReference>
<dbReference type="InterPro" id="IPR011701">
    <property type="entry name" value="MFS"/>
</dbReference>
<evidence type="ECO:0000313" key="10">
    <source>
        <dbReference type="Proteomes" id="UP000298860"/>
    </source>
</evidence>
<evidence type="ECO:0000256" key="6">
    <source>
        <dbReference type="ARBA" id="ARBA00023136"/>
    </source>
</evidence>
<feature type="transmembrane region" description="Helical" evidence="7">
    <location>
        <begin position="21"/>
        <end position="43"/>
    </location>
</feature>
<feature type="transmembrane region" description="Helical" evidence="7">
    <location>
        <begin position="232"/>
        <end position="254"/>
    </location>
</feature>
<dbReference type="PROSITE" id="PS00216">
    <property type="entry name" value="SUGAR_TRANSPORT_1"/>
    <property type="match status" value="1"/>
</dbReference>